<dbReference type="AlphaFoldDB" id="A0A1I0B7K0"/>
<name>A0A1I0B7K0_9EURY</name>
<gene>
    <name evidence="1" type="ORF">SAMN04488587_2010</name>
</gene>
<evidence type="ECO:0008006" key="3">
    <source>
        <dbReference type="Google" id="ProtNLM"/>
    </source>
</evidence>
<proteinExistence type="predicted"/>
<dbReference type="InterPro" id="IPR021228">
    <property type="entry name" value="BrxD"/>
</dbReference>
<dbReference type="OrthoDB" id="117727at2157"/>
<reference evidence="2" key="1">
    <citation type="submission" date="2016-10" db="EMBL/GenBank/DDBJ databases">
        <authorList>
            <person name="Varghese N."/>
            <person name="Submissions S."/>
        </authorList>
    </citation>
    <scope>NUCLEOTIDE SEQUENCE [LARGE SCALE GENOMIC DNA]</scope>
    <source>
        <strain evidence="2">SLH 33</strain>
    </source>
</reference>
<dbReference type="Pfam" id="PF10923">
    <property type="entry name" value="BrxC_BrxD"/>
    <property type="match status" value="2"/>
</dbReference>
<dbReference type="InterPro" id="IPR027417">
    <property type="entry name" value="P-loop_NTPase"/>
</dbReference>
<accession>A0A1I0B7K0</accession>
<dbReference type="RefSeq" id="WP_091690459.1">
    <property type="nucleotide sequence ID" value="NZ_CAAGSJ010000007.1"/>
</dbReference>
<dbReference type="Proteomes" id="UP000243338">
    <property type="component" value="Unassembled WGS sequence"/>
</dbReference>
<dbReference type="EMBL" id="FOHQ01000006">
    <property type="protein sequence ID" value="SET02493.1"/>
    <property type="molecule type" value="Genomic_DNA"/>
</dbReference>
<evidence type="ECO:0000313" key="2">
    <source>
        <dbReference type="Proteomes" id="UP000243338"/>
    </source>
</evidence>
<dbReference type="STRING" id="1353158.SAMN04488587_2010"/>
<keyword evidence="2" id="KW-1185">Reference proteome</keyword>
<evidence type="ECO:0000313" key="1">
    <source>
        <dbReference type="EMBL" id="SET02493.1"/>
    </source>
</evidence>
<organism evidence="1 2">
    <name type="scientific">Methanococcoides vulcani</name>
    <dbReference type="NCBI Taxonomy" id="1353158"/>
    <lineage>
        <taxon>Archaea</taxon>
        <taxon>Methanobacteriati</taxon>
        <taxon>Methanobacteriota</taxon>
        <taxon>Stenosarchaea group</taxon>
        <taxon>Methanomicrobia</taxon>
        <taxon>Methanosarcinales</taxon>
        <taxon>Methanosarcinaceae</taxon>
        <taxon>Methanococcoides</taxon>
    </lineage>
</organism>
<sequence>MGNRPLPDPDAVYDILFSLSETGDPKPGAASVIDVGSEQFIDYIENEILDNFVSSGGSTCRFFEGSYGSGKTHILQLIEDRALENGFVVCHIDLKHDLSFGEWDQITKHILENCYIKYDNRIIRRFPEILEALEHNEFLHRDDYKEIQLQHACFQNAIQYAISRSLLDDNAWYTLRRYLLGEKVRVYELKEAGLKRVKKSLSKNNAEQVLNTVLNSFYYLGLKGTILLFDETDRSWTSSRKPIPKRVTVAANLIRRFIDSCSSGEIAGTVATFAVLPNFIRDCIDCYPALGQRLEVQWNDATKMSWRSPILPVNAVNSYFLNVENPLNQRELFLEHAINKFKSLVEYCGGNTDDIENDFQTIGRQELQNWAGDEYKRAIIRALTTCAVDRIDEYRV</sequence>
<protein>
    <recommendedName>
        <fullName evidence="3">ATP-binding protein</fullName>
    </recommendedName>
</protein>
<dbReference type="SUPFAM" id="SSF52540">
    <property type="entry name" value="P-loop containing nucleoside triphosphate hydrolases"/>
    <property type="match status" value="1"/>
</dbReference>